<evidence type="ECO:0000313" key="3">
    <source>
        <dbReference type="Proteomes" id="UP000789739"/>
    </source>
</evidence>
<feature type="non-terminal residue" evidence="2">
    <location>
        <position position="427"/>
    </location>
</feature>
<gene>
    <name evidence="2" type="ORF">PBRASI_LOCUS8434</name>
</gene>
<feature type="region of interest" description="Disordered" evidence="1">
    <location>
        <begin position="362"/>
        <end position="427"/>
    </location>
</feature>
<organism evidence="2 3">
    <name type="scientific">Paraglomus brasilianum</name>
    <dbReference type="NCBI Taxonomy" id="144538"/>
    <lineage>
        <taxon>Eukaryota</taxon>
        <taxon>Fungi</taxon>
        <taxon>Fungi incertae sedis</taxon>
        <taxon>Mucoromycota</taxon>
        <taxon>Glomeromycotina</taxon>
        <taxon>Glomeromycetes</taxon>
        <taxon>Paraglomerales</taxon>
        <taxon>Paraglomeraceae</taxon>
        <taxon>Paraglomus</taxon>
    </lineage>
</organism>
<dbReference type="OrthoDB" id="76224at2759"/>
<dbReference type="Gene3D" id="6.20.250.70">
    <property type="match status" value="1"/>
</dbReference>
<reference evidence="2" key="1">
    <citation type="submission" date="2021-06" db="EMBL/GenBank/DDBJ databases">
        <authorList>
            <person name="Kallberg Y."/>
            <person name="Tangrot J."/>
            <person name="Rosling A."/>
        </authorList>
    </citation>
    <scope>NUCLEOTIDE SEQUENCE</scope>
    <source>
        <strain evidence="2">BR232B</strain>
    </source>
</reference>
<feature type="compositionally biased region" description="Polar residues" evidence="1">
    <location>
        <begin position="1"/>
        <end position="13"/>
    </location>
</feature>
<feature type="compositionally biased region" description="Basic and acidic residues" evidence="1">
    <location>
        <begin position="362"/>
        <end position="375"/>
    </location>
</feature>
<evidence type="ECO:0000313" key="2">
    <source>
        <dbReference type="EMBL" id="CAG8615970.1"/>
    </source>
</evidence>
<proteinExistence type="predicted"/>
<dbReference type="Proteomes" id="UP000789739">
    <property type="component" value="Unassembled WGS sequence"/>
</dbReference>
<sequence length="427" mass="48120">MSTQDTVDSSPRADSSPLRPDSRAESTSFDIPDGYSEIKRIESSPFDYEELAKDKKQLWLIRIPSGTISSSSLDQLSISLPEISKTGNRLATIVDESNQEYSLLDLAKVDDDANVDGNNEQPSDPAIFGSEEMSSFKLLVPKKDNNGKLVAAPKPFSRFLSLSLAPLSLDYTKQAEIARDAHQKTILQPEKLSYQFKPYGHNTGESEQEKWVDTPYKQAVIARVKEMSRANDEKWKQRDQKLLELKDKDEERIKRREQRAKWATAKNASGRYAFHATAGNEIAGPYLTQVRKDTAGKLQSRKAQWNEMDDVGNEFGISDANEDFEKFLAPGEKFEDYDTNVNSIGMIQKEKVDDLGAGLVDNIKEKEEGDQPEKVKGRKRKKVDNNGQYHPINSFEDGSFENPKKKIKTVDKSKKAKDDKGIKLEGN</sequence>
<feature type="region of interest" description="Disordered" evidence="1">
    <location>
        <begin position="1"/>
        <end position="31"/>
    </location>
</feature>
<name>A0A9N9CUB8_9GLOM</name>
<accession>A0A9N9CUB8</accession>
<dbReference type="EMBL" id="CAJVPI010001505">
    <property type="protein sequence ID" value="CAG8615970.1"/>
    <property type="molecule type" value="Genomic_DNA"/>
</dbReference>
<feature type="compositionally biased region" description="Basic and acidic residues" evidence="1">
    <location>
        <begin position="402"/>
        <end position="427"/>
    </location>
</feature>
<comment type="caution">
    <text evidence="2">The sequence shown here is derived from an EMBL/GenBank/DDBJ whole genome shotgun (WGS) entry which is preliminary data.</text>
</comment>
<keyword evidence="3" id="KW-1185">Reference proteome</keyword>
<evidence type="ECO:0000256" key="1">
    <source>
        <dbReference type="SAM" id="MobiDB-lite"/>
    </source>
</evidence>
<dbReference type="AlphaFoldDB" id="A0A9N9CUB8"/>
<protein>
    <submittedName>
        <fullName evidence="2">1429_t:CDS:1</fullName>
    </submittedName>
</protein>